<dbReference type="InterPro" id="IPR000631">
    <property type="entry name" value="CARKD"/>
</dbReference>
<dbReference type="InterPro" id="IPR029056">
    <property type="entry name" value="Ribokinase-like"/>
</dbReference>
<feature type="binding site" evidence="6">
    <location>
        <position position="211"/>
    </location>
    <ligand>
        <name>(6S)-NADPHX</name>
        <dbReference type="ChEBI" id="CHEBI:64076"/>
    </ligand>
</feature>
<sequence length="279" mass="28157">MTGWSDWTAADTVAEYRVPVEGDDKYSRGVVGILTGSAEYPGAAVLGVEGASRTGIGMVRYLGDAGAARFVLERRPEAVTADGRVQAWLIGSGMDRSARSPELRAQIDQALGQDLPVVLDAGALDLAGSSAGPAVLTPHHGELATLLSARGVDVDRPTIAAAPEEWATRAAELLGCSVLLKGSTTHVALPGGGGYRVQAGPPWLATAGSGDVLGGILGALAASRSPEILADPDRLARVAAAAAFLHGRAGERASSGGPLAALDIAEALPATIASLLADS</sequence>
<evidence type="ECO:0000313" key="9">
    <source>
        <dbReference type="Proteomes" id="UP001321498"/>
    </source>
</evidence>
<evidence type="ECO:0000313" key="8">
    <source>
        <dbReference type="EMBL" id="BDZ44296.1"/>
    </source>
</evidence>
<evidence type="ECO:0000256" key="3">
    <source>
        <dbReference type="ARBA" id="ARBA00022857"/>
    </source>
</evidence>
<evidence type="ECO:0000259" key="7">
    <source>
        <dbReference type="PROSITE" id="PS51383"/>
    </source>
</evidence>
<comment type="cofactor">
    <cofactor evidence="6">
        <name>Mg(2+)</name>
        <dbReference type="ChEBI" id="CHEBI:18420"/>
    </cofactor>
</comment>
<dbReference type="Pfam" id="PF01256">
    <property type="entry name" value="Carb_kinase"/>
    <property type="match status" value="1"/>
</dbReference>
<evidence type="ECO:0000256" key="5">
    <source>
        <dbReference type="ARBA" id="ARBA00023239"/>
    </source>
</evidence>
<feature type="binding site" evidence="6">
    <location>
        <position position="43"/>
    </location>
    <ligand>
        <name>(6S)-NADPHX</name>
        <dbReference type="ChEBI" id="CHEBI:64076"/>
    </ligand>
</feature>
<comment type="similarity">
    <text evidence="6">Belongs to the NnrD/CARKD family.</text>
</comment>
<dbReference type="EC" id="4.2.1.136" evidence="6"/>
<evidence type="ECO:0000256" key="1">
    <source>
        <dbReference type="ARBA" id="ARBA00022741"/>
    </source>
</evidence>
<reference evidence="9" key="1">
    <citation type="journal article" date="2019" name="Int. J. Syst. Evol. Microbiol.">
        <title>The Global Catalogue of Microorganisms (GCM) 10K type strain sequencing project: providing services to taxonomists for standard genome sequencing and annotation.</title>
        <authorList>
            <consortium name="The Broad Institute Genomics Platform"/>
            <consortium name="The Broad Institute Genome Sequencing Center for Infectious Disease"/>
            <person name="Wu L."/>
            <person name="Ma J."/>
        </authorList>
    </citation>
    <scope>NUCLEOTIDE SEQUENCE [LARGE SCALE GENOMIC DNA]</scope>
    <source>
        <strain evidence="9">NBRC 108725</strain>
    </source>
</reference>
<comment type="function">
    <text evidence="6">Catalyzes the dehydration of the S-form of NAD(P)HX at the expense of ADP, which is converted to AMP. Together with NAD(P)HX epimerase, which catalyzes the epimerization of the S- and R-forms, the enzyme allows the repair of both epimers of NAD(P)HX, a damaged form of NAD(P)H that is a result of enzymatic or heat-dependent hydration.</text>
</comment>
<gene>
    <name evidence="6" type="primary">nnrD</name>
    <name evidence="8" type="ORF">GCM10025866_02050</name>
</gene>
<dbReference type="PANTHER" id="PTHR12592">
    <property type="entry name" value="ATP-DEPENDENT (S)-NAD(P)H-HYDRATE DEHYDRATASE FAMILY MEMBER"/>
    <property type="match status" value="1"/>
</dbReference>
<feature type="binding site" evidence="6">
    <location>
        <begin position="181"/>
        <end position="185"/>
    </location>
    <ligand>
        <name>AMP</name>
        <dbReference type="ChEBI" id="CHEBI:456215"/>
    </ligand>
</feature>
<dbReference type="PANTHER" id="PTHR12592:SF0">
    <property type="entry name" value="ATP-DEPENDENT (S)-NAD(P)H-HYDRATE DEHYDRATASE"/>
    <property type="match status" value="1"/>
</dbReference>
<feature type="binding site" evidence="6">
    <location>
        <position position="93"/>
    </location>
    <ligand>
        <name>(6S)-NADPHX</name>
        <dbReference type="ChEBI" id="CHEBI:64076"/>
    </ligand>
</feature>
<dbReference type="SUPFAM" id="SSF53613">
    <property type="entry name" value="Ribokinase-like"/>
    <property type="match status" value="1"/>
</dbReference>
<organism evidence="8 9">
    <name type="scientific">Naasia aerilata</name>
    <dbReference type="NCBI Taxonomy" id="1162966"/>
    <lineage>
        <taxon>Bacteria</taxon>
        <taxon>Bacillati</taxon>
        <taxon>Actinomycetota</taxon>
        <taxon>Actinomycetes</taxon>
        <taxon>Micrococcales</taxon>
        <taxon>Microbacteriaceae</taxon>
        <taxon>Naasia</taxon>
    </lineage>
</organism>
<name>A0ABM8G827_9MICO</name>
<proteinExistence type="inferred from homology"/>
<feature type="binding site" evidence="6">
    <location>
        <position position="210"/>
    </location>
    <ligand>
        <name>AMP</name>
        <dbReference type="ChEBI" id="CHEBI:456215"/>
    </ligand>
</feature>
<protein>
    <recommendedName>
        <fullName evidence="6">ADP-dependent (S)-NAD(P)H-hydrate dehydratase</fullName>
        <ecNumber evidence="6">4.2.1.136</ecNumber>
    </recommendedName>
    <alternativeName>
        <fullName evidence="6">ADP-dependent NAD(P)HX dehydratase</fullName>
    </alternativeName>
</protein>
<dbReference type="EMBL" id="AP027731">
    <property type="protein sequence ID" value="BDZ44296.1"/>
    <property type="molecule type" value="Genomic_DNA"/>
</dbReference>
<comment type="subunit">
    <text evidence="6">Homotetramer.</text>
</comment>
<dbReference type="Proteomes" id="UP001321498">
    <property type="component" value="Chromosome"/>
</dbReference>
<evidence type="ECO:0000256" key="2">
    <source>
        <dbReference type="ARBA" id="ARBA00022840"/>
    </source>
</evidence>
<keyword evidence="3 6" id="KW-0521">NADP</keyword>
<dbReference type="PROSITE" id="PS51383">
    <property type="entry name" value="YJEF_C_3"/>
    <property type="match status" value="1"/>
</dbReference>
<feature type="binding site" evidence="6">
    <location>
        <position position="139"/>
    </location>
    <ligand>
        <name>(6S)-NADPHX</name>
        <dbReference type="ChEBI" id="CHEBI:64076"/>
    </ligand>
</feature>
<comment type="catalytic activity">
    <reaction evidence="6">
        <text>(6S)-NADHX + ADP = AMP + phosphate + NADH + H(+)</text>
        <dbReference type="Rhea" id="RHEA:32223"/>
        <dbReference type="ChEBI" id="CHEBI:15378"/>
        <dbReference type="ChEBI" id="CHEBI:43474"/>
        <dbReference type="ChEBI" id="CHEBI:57945"/>
        <dbReference type="ChEBI" id="CHEBI:64074"/>
        <dbReference type="ChEBI" id="CHEBI:456215"/>
        <dbReference type="ChEBI" id="CHEBI:456216"/>
        <dbReference type="EC" id="4.2.1.136"/>
    </reaction>
</comment>
<keyword evidence="9" id="KW-1185">Reference proteome</keyword>
<keyword evidence="1 6" id="KW-0547">Nucleotide-binding</keyword>
<dbReference type="HAMAP" id="MF_01965">
    <property type="entry name" value="NADHX_dehydratase"/>
    <property type="match status" value="1"/>
</dbReference>
<dbReference type="Gene3D" id="3.40.1190.20">
    <property type="match status" value="1"/>
</dbReference>
<keyword evidence="4 6" id="KW-0520">NAD</keyword>
<comment type="catalytic activity">
    <reaction evidence="6">
        <text>(6S)-NADPHX + ADP = AMP + phosphate + NADPH + H(+)</text>
        <dbReference type="Rhea" id="RHEA:32235"/>
        <dbReference type="ChEBI" id="CHEBI:15378"/>
        <dbReference type="ChEBI" id="CHEBI:43474"/>
        <dbReference type="ChEBI" id="CHEBI:57783"/>
        <dbReference type="ChEBI" id="CHEBI:64076"/>
        <dbReference type="ChEBI" id="CHEBI:456215"/>
        <dbReference type="ChEBI" id="CHEBI:456216"/>
        <dbReference type="EC" id="4.2.1.136"/>
    </reaction>
</comment>
<keyword evidence="2 6" id="KW-0067">ATP-binding</keyword>
<evidence type="ECO:0000256" key="6">
    <source>
        <dbReference type="HAMAP-Rule" id="MF_01965"/>
    </source>
</evidence>
<keyword evidence="5 6" id="KW-0456">Lyase</keyword>
<evidence type="ECO:0000256" key="4">
    <source>
        <dbReference type="ARBA" id="ARBA00023027"/>
    </source>
</evidence>
<dbReference type="CDD" id="cd01171">
    <property type="entry name" value="YXKO-related"/>
    <property type="match status" value="1"/>
</dbReference>
<feature type="domain" description="YjeF C-terminal" evidence="7">
    <location>
        <begin position="8"/>
        <end position="275"/>
    </location>
</feature>
<accession>A0ABM8G827</accession>
<dbReference type="RefSeq" id="WP_286277762.1">
    <property type="nucleotide sequence ID" value="NZ_AP027731.1"/>
</dbReference>